<dbReference type="Pfam" id="PF00892">
    <property type="entry name" value="EamA"/>
    <property type="match status" value="2"/>
</dbReference>
<keyword evidence="4 6" id="KW-1133">Transmembrane helix</keyword>
<organism evidence="8 9">
    <name type="scientific">Olea europaea subsp. europaea</name>
    <dbReference type="NCBI Taxonomy" id="158383"/>
    <lineage>
        <taxon>Eukaryota</taxon>
        <taxon>Viridiplantae</taxon>
        <taxon>Streptophyta</taxon>
        <taxon>Embryophyta</taxon>
        <taxon>Tracheophyta</taxon>
        <taxon>Spermatophyta</taxon>
        <taxon>Magnoliopsida</taxon>
        <taxon>eudicotyledons</taxon>
        <taxon>Gunneridae</taxon>
        <taxon>Pentapetalae</taxon>
        <taxon>asterids</taxon>
        <taxon>lamiids</taxon>
        <taxon>Lamiales</taxon>
        <taxon>Oleaceae</taxon>
        <taxon>Oleeae</taxon>
        <taxon>Olea</taxon>
    </lineage>
</organism>
<keyword evidence="9" id="KW-1185">Reference proteome</keyword>
<feature type="transmembrane region" description="Helical" evidence="6">
    <location>
        <begin position="100"/>
        <end position="123"/>
    </location>
</feature>
<name>A0A8S0R7I9_OLEEU</name>
<evidence type="ECO:0000259" key="7">
    <source>
        <dbReference type="Pfam" id="PF00892"/>
    </source>
</evidence>
<feature type="transmembrane region" description="Helical" evidence="6">
    <location>
        <begin position="38"/>
        <end position="60"/>
    </location>
</feature>
<feature type="transmembrane region" description="Helical" evidence="6">
    <location>
        <begin position="72"/>
        <end position="94"/>
    </location>
</feature>
<dbReference type="InterPro" id="IPR000620">
    <property type="entry name" value="EamA_dom"/>
</dbReference>
<dbReference type="GO" id="GO:0016020">
    <property type="term" value="C:membrane"/>
    <property type="evidence" value="ECO:0007669"/>
    <property type="project" value="UniProtKB-SubCell"/>
</dbReference>
<feature type="transmembrane region" description="Helical" evidence="6">
    <location>
        <begin position="184"/>
        <end position="204"/>
    </location>
</feature>
<keyword evidence="5 6" id="KW-0472">Membrane</keyword>
<feature type="transmembrane region" description="Helical" evidence="6">
    <location>
        <begin position="249"/>
        <end position="273"/>
    </location>
</feature>
<dbReference type="PANTHER" id="PTHR31218">
    <property type="entry name" value="WAT1-RELATED PROTEIN"/>
    <property type="match status" value="1"/>
</dbReference>
<dbReference type="Gramene" id="OE9A086818T1">
    <property type="protein sequence ID" value="OE9A086818C1"/>
    <property type="gene ID" value="OE9A086818"/>
</dbReference>
<dbReference type="AlphaFoldDB" id="A0A8S0R7I9"/>
<evidence type="ECO:0000256" key="3">
    <source>
        <dbReference type="ARBA" id="ARBA00022692"/>
    </source>
</evidence>
<keyword evidence="3 6" id="KW-0812">Transmembrane</keyword>
<accession>A0A8S0R7I9</accession>
<evidence type="ECO:0000256" key="6">
    <source>
        <dbReference type="RuleBase" id="RU363077"/>
    </source>
</evidence>
<reference evidence="8 9" key="1">
    <citation type="submission" date="2019-12" db="EMBL/GenBank/DDBJ databases">
        <authorList>
            <person name="Alioto T."/>
            <person name="Alioto T."/>
            <person name="Gomez Garrido J."/>
        </authorList>
    </citation>
    <scope>NUCLEOTIDE SEQUENCE [LARGE SCALE GENOMIC DNA]</scope>
</reference>
<dbReference type="InterPro" id="IPR037185">
    <property type="entry name" value="EmrE-like"/>
</dbReference>
<evidence type="ECO:0000256" key="2">
    <source>
        <dbReference type="ARBA" id="ARBA00007635"/>
    </source>
</evidence>
<dbReference type="EMBL" id="CACTIH010002213">
    <property type="protein sequence ID" value="CAA2974944.1"/>
    <property type="molecule type" value="Genomic_DNA"/>
</dbReference>
<dbReference type="InterPro" id="IPR030184">
    <property type="entry name" value="WAT1-related"/>
</dbReference>
<proteinExistence type="inferred from homology"/>
<evidence type="ECO:0000313" key="9">
    <source>
        <dbReference type="Proteomes" id="UP000594638"/>
    </source>
</evidence>
<feature type="domain" description="EamA" evidence="7">
    <location>
        <begin position="186"/>
        <end position="324"/>
    </location>
</feature>
<comment type="similarity">
    <text evidence="2 6">Belongs to the drug/metabolite transporter (DMT) superfamily. Plant drug/metabolite exporter (P-DME) (TC 2.A.7.4) family.</text>
</comment>
<feature type="transmembrane region" description="Helical" evidence="6">
    <location>
        <begin position="216"/>
        <end position="237"/>
    </location>
</feature>
<sequence length="364" mass="40051">MKMVGGKFLPFLAMVSVQLGYAGMNIISKLAMDSGMNPFVHVAYRQIFPSICLAPFAYFLERTTRPKMTLSIFFQIFLCSIFGVTVNQITYFVGLKNSTPTIACALTNINPAITFLMAIPFGLERLMLRTKGGKAKVLGTLICVGGALILSFYHGDVLNIGKSSVHWKYAEKTGTKDSINHVNLILGPFLLLVSAISWAIWLIIQTRVCQQYGAPYSSTTIMCLMASVQCVIVAFGFDHNLAAWSLSQPIRVVSVIYSGIICSAMAFCLMTWCITKRGPLYVSVFSPLLLVIVAILSWVLLEEKLYIGTFVGSVLIVVGLYGVLWGKNREIEVIVHNIEDQDEEGITARNGEITAQNGMEITVI</sequence>
<feature type="transmembrane region" description="Helical" evidence="6">
    <location>
        <begin position="280"/>
        <end position="299"/>
    </location>
</feature>
<evidence type="ECO:0000256" key="1">
    <source>
        <dbReference type="ARBA" id="ARBA00004141"/>
    </source>
</evidence>
<dbReference type="OrthoDB" id="1728340at2759"/>
<comment type="caution">
    <text evidence="8">The sequence shown here is derived from an EMBL/GenBank/DDBJ whole genome shotgun (WGS) entry which is preliminary data.</text>
</comment>
<gene>
    <name evidence="8" type="ORF">OLEA9_A086818</name>
</gene>
<feature type="domain" description="EamA" evidence="7">
    <location>
        <begin position="12"/>
        <end position="151"/>
    </location>
</feature>
<feature type="transmembrane region" description="Helical" evidence="6">
    <location>
        <begin position="305"/>
        <end position="324"/>
    </location>
</feature>
<dbReference type="Proteomes" id="UP000594638">
    <property type="component" value="Unassembled WGS sequence"/>
</dbReference>
<evidence type="ECO:0000256" key="5">
    <source>
        <dbReference type="ARBA" id="ARBA00023136"/>
    </source>
</evidence>
<evidence type="ECO:0000313" key="8">
    <source>
        <dbReference type="EMBL" id="CAA2974944.1"/>
    </source>
</evidence>
<comment type="subcellular location">
    <subcellularLocation>
        <location evidence="1 6">Membrane</location>
        <topology evidence="1 6">Multi-pass membrane protein</topology>
    </subcellularLocation>
</comment>
<feature type="transmembrane region" description="Helical" evidence="6">
    <location>
        <begin position="135"/>
        <end position="153"/>
    </location>
</feature>
<protein>
    <recommendedName>
        <fullName evidence="6">WAT1-related protein</fullName>
    </recommendedName>
</protein>
<evidence type="ECO:0000256" key="4">
    <source>
        <dbReference type="ARBA" id="ARBA00022989"/>
    </source>
</evidence>
<dbReference type="SUPFAM" id="SSF103481">
    <property type="entry name" value="Multidrug resistance efflux transporter EmrE"/>
    <property type="match status" value="2"/>
</dbReference>
<dbReference type="GO" id="GO:0022857">
    <property type="term" value="F:transmembrane transporter activity"/>
    <property type="evidence" value="ECO:0007669"/>
    <property type="project" value="InterPro"/>
</dbReference>